<dbReference type="EMBL" id="NGFN01000054">
    <property type="protein sequence ID" value="OUD03031.1"/>
    <property type="molecule type" value="Genomic_DNA"/>
</dbReference>
<dbReference type="Pfam" id="PF21897">
    <property type="entry name" value="DUF6919"/>
    <property type="match status" value="1"/>
</dbReference>
<proteinExistence type="predicted"/>
<keyword evidence="3" id="KW-1185">Reference proteome</keyword>
<organism evidence="2 3">
    <name type="scientific">Streptomyces swartbergensis</name>
    <dbReference type="NCBI Taxonomy" id="487165"/>
    <lineage>
        <taxon>Bacteria</taxon>
        <taxon>Bacillati</taxon>
        <taxon>Actinomycetota</taxon>
        <taxon>Actinomycetes</taxon>
        <taxon>Kitasatosporales</taxon>
        <taxon>Streptomycetaceae</taxon>
        <taxon>Streptomyces</taxon>
    </lineage>
</organism>
<gene>
    <name evidence="2" type="ORF">CA983_11920</name>
</gene>
<dbReference type="InterPro" id="IPR054212">
    <property type="entry name" value="DUF6919"/>
</dbReference>
<accession>A0A243S7Y6</accession>
<evidence type="ECO:0000313" key="2">
    <source>
        <dbReference type="EMBL" id="OUD03031.1"/>
    </source>
</evidence>
<dbReference type="AlphaFoldDB" id="A0A243S7Y6"/>
<protein>
    <recommendedName>
        <fullName evidence="1">DUF6919 domain-containing protein</fullName>
    </recommendedName>
</protein>
<sequence length="220" mass="24192">MTTMPLPWMSRADRRLWKSARTVLDLGELMARWLEGTIASRPGYQPRFGPDEETAHLVPTLAALCRAGYVTTCSQPGFAGTGADGLWWEQRAAVELVVTDAALFHRLVDAAHAAGLTVRINDHRRDGVVQEQPVVVTTRDGEPVTAFGGRIGRADMAIQWPGLDRSLYDQVAHGTYVSIVAPEYGTAGERLWVVLDHLTGLRREDPANPWTTTAPPLKEI</sequence>
<evidence type="ECO:0000259" key="1">
    <source>
        <dbReference type="Pfam" id="PF21897"/>
    </source>
</evidence>
<feature type="domain" description="DUF6919" evidence="1">
    <location>
        <begin position="13"/>
        <end position="197"/>
    </location>
</feature>
<comment type="caution">
    <text evidence="2">The sequence shown here is derived from an EMBL/GenBank/DDBJ whole genome shotgun (WGS) entry which is preliminary data.</text>
</comment>
<evidence type="ECO:0000313" key="3">
    <source>
        <dbReference type="Proteomes" id="UP000195105"/>
    </source>
</evidence>
<dbReference type="Proteomes" id="UP000195105">
    <property type="component" value="Unassembled WGS sequence"/>
</dbReference>
<name>A0A243S7Y6_9ACTN</name>
<reference evidence="2 3" key="1">
    <citation type="submission" date="2017-05" db="EMBL/GenBank/DDBJ databases">
        <title>Biotechnological potential of actinobacteria isolated from South African environments.</title>
        <authorList>
            <person name="Le Roes-Hill M."/>
            <person name="Prins A."/>
            <person name="Durrell K.A."/>
        </authorList>
    </citation>
    <scope>NUCLEOTIDE SEQUENCE [LARGE SCALE GENOMIC DNA]</scope>
    <source>
        <strain evidence="2 3">HMC13</strain>
    </source>
</reference>